<dbReference type="InterPro" id="IPR002109">
    <property type="entry name" value="Glutaredoxin"/>
</dbReference>
<dbReference type="CDD" id="cd02066">
    <property type="entry name" value="GRX_family"/>
    <property type="match status" value="1"/>
</dbReference>
<dbReference type="Proteomes" id="UP000006906">
    <property type="component" value="Chromosome 6"/>
</dbReference>
<dbReference type="RefSeq" id="XP_001698084.1">
    <property type="nucleotide sequence ID" value="XM_001698032.2"/>
</dbReference>
<dbReference type="Pfam" id="PF00462">
    <property type="entry name" value="Glutaredoxin"/>
    <property type="match status" value="1"/>
</dbReference>
<organism evidence="2 3">
    <name type="scientific">Chlamydomonas reinhardtii</name>
    <name type="common">Chlamydomonas smithii</name>
    <dbReference type="NCBI Taxonomy" id="3055"/>
    <lineage>
        <taxon>Eukaryota</taxon>
        <taxon>Viridiplantae</taxon>
        <taxon>Chlorophyta</taxon>
        <taxon>core chlorophytes</taxon>
        <taxon>Chlorophyceae</taxon>
        <taxon>CS clade</taxon>
        <taxon>Chlamydomonadales</taxon>
        <taxon>Chlamydomonadaceae</taxon>
        <taxon>Chlamydomonas</taxon>
    </lineage>
</organism>
<dbReference type="InterPro" id="IPR006869">
    <property type="entry name" value="DUF547"/>
</dbReference>
<evidence type="ECO:0000313" key="3">
    <source>
        <dbReference type="Proteomes" id="UP000006906"/>
    </source>
</evidence>
<dbReference type="GeneID" id="5723641"/>
<dbReference type="InterPro" id="IPR036249">
    <property type="entry name" value="Thioredoxin-like_sf"/>
</dbReference>
<dbReference type="STRING" id="3055.A8J916"/>
<dbReference type="Gene3D" id="3.40.30.10">
    <property type="entry name" value="Glutaredoxin"/>
    <property type="match status" value="1"/>
</dbReference>
<evidence type="ECO:0000313" key="2">
    <source>
        <dbReference type="EMBL" id="PNW82293.1"/>
    </source>
</evidence>
<dbReference type="OrthoDB" id="418495at2759"/>
<dbReference type="PANTHER" id="PTHR46361">
    <property type="entry name" value="ELECTRON CARRIER/ PROTEIN DISULFIDE OXIDOREDUCTASE"/>
    <property type="match status" value="1"/>
</dbReference>
<proteinExistence type="predicted"/>
<dbReference type="SUPFAM" id="SSF52833">
    <property type="entry name" value="Thioredoxin-like"/>
    <property type="match status" value="1"/>
</dbReference>
<dbReference type="eggNOG" id="KOG1752">
    <property type="taxonomic scope" value="Eukaryota"/>
</dbReference>
<name>A8J916_CHLRE</name>
<sequence length="571" mass="60202">MSSAASTAPAAAASGASAAAAPAPSSALTSDLTSARVAVMTTPACPYCRRAKEALTQGGWSYVEVDVAADEKLRQAVRDVTGKRTVPQIFVRGRGVGGCDDLLAAIADGSFQQLLEQPQQGQQAHHQAAVPATLLEAIAAARQRAAEDRDGGVAASASNSGAAASPHSPSAAPQRLKDLAARMAAVPVMGGVLRLPRKIGTHTLQVFSAQQLAQWLAAAGEPDPQATAAQLLSYNIITPAAANRAEADRLAAKLAAAVKTASSGIHGAEEVPFALTCEAPEPESGEALNVQFWWQGPARPANEVATGLRELILRLYDKHLSADGRAVSYGALRSDPQFREFVTATAELQKVDLAPLSREELIAFAINLYNALVVHALVALRLTRMSTAQRATFYSRTAKYDIGGLDYTADDLEQGVLRGNRAGASNLWNLLGLHGLAGGFWKNDNPRLAKVVRPMDPRIHFALVCGAKSCPPIRLYSAANLEEGLAAAAEAFVGGEVEVDVGKREVRLSKIFKWYAVDFGANQAERLAYVASLMQQPARGQLEGLLAAAAAGGPQIRVSYKEYDWSLNGTD</sequence>
<dbReference type="InterPro" id="IPR014025">
    <property type="entry name" value="Glutaredoxin_subgr"/>
</dbReference>
<dbReference type="Pfam" id="PF04784">
    <property type="entry name" value="DUF547"/>
    <property type="match status" value="1"/>
</dbReference>
<evidence type="ECO:0000256" key="1">
    <source>
        <dbReference type="SAM" id="MobiDB-lite"/>
    </source>
</evidence>
<dbReference type="InParanoid" id="A8J916"/>
<dbReference type="AlphaFoldDB" id="A8J916"/>
<accession>A8J916</accession>
<keyword evidence="3" id="KW-1185">Reference proteome</keyword>
<dbReference type="HOGENOM" id="CLU_012751_1_1_1"/>
<dbReference type="OMA" id="RMAFFIN"/>
<dbReference type="PaxDb" id="3055-EDO99669"/>
<dbReference type="Gramene" id="PNW82293">
    <property type="protein sequence ID" value="PNW82293"/>
    <property type="gene ID" value="CHLRE_06g278183v5"/>
</dbReference>
<dbReference type="PROSITE" id="PS51354">
    <property type="entry name" value="GLUTAREDOXIN_2"/>
    <property type="match status" value="1"/>
</dbReference>
<reference evidence="2 3" key="1">
    <citation type="journal article" date="2007" name="Science">
        <title>The Chlamydomonas genome reveals the evolution of key animal and plant functions.</title>
        <authorList>
            <person name="Merchant S.S."/>
            <person name="Prochnik S.E."/>
            <person name="Vallon O."/>
            <person name="Harris E.H."/>
            <person name="Karpowicz S.J."/>
            <person name="Witman G.B."/>
            <person name="Terry A."/>
            <person name="Salamov A."/>
            <person name="Fritz-Laylin L.K."/>
            <person name="Marechal-Drouard L."/>
            <person name="Marshall W.F."/>
            <person name="Qu L.H."/>
            <person name="Nelson D.R."/>
            <person name="Sanderfoot A.A."/>
            <person name="Spalding M.H."/>
            <person name="Kapitonov V.V."/>
            <person name="Ren Q."/>
            <person name="Ferris P."/>
            <person name="Lindquist E."/>
            <person name="Shapiro H."/>
            <person name="Lucas S.M."/>
            <person name="Grimwood J."/>
            <person name="Schmutz J."/>
            <person name="Cardol P."/>
            <person name="Cerutti H."/>
            <person name="Chanfreau G."/>
            <person name="Chen C.L."/>
            <person name="Cognat V."/>
            <person name="Croft M.T."/>
            <person name="Dent R."/>
            <person name="Dutcher S."/>
            <person name="Fernandez E."/>
            <person name="Fukuzawa H."/>
            <person name="Gonzalez-Ballester D."/>
            <person name="Gonzalez-Halphen D."/>
            <person name="Hallmann A."/>
            <person name="Hanikenne M."/>
            <person name="Hippler M."/>
            <person name="Inwood W."/>
            <person name="Jabbari K."/>
            <person name="Kalanon M."/>
            <person name="Kuras R."/>
            <person name="Lefebvre P.A."/>
            <person name="Lemaire S.D."/>
            <person name="Lobanov A.V."/>
            <person name="Lohr M."/>
            <person name="Manuell A."/>
            <person name="Meier I."/>
            <person name="Mets L."/>
            <person name="Mittag M."/>
            <person name="Mittelmeier T."/>
            <person name="Moroney J.V."/>
            <person name="Moseley J."/>
            <person name="Napoli C."/>
            <person name="Nedelcu A.M."/>
            <person name="Niyogi K."/>
            <person name="Novoselov S.V."/>
            <person name="Paulsen I.T."/>
            <person name="Pazour G."/>
            <person name="Purton S."/>
            <person name="Ral J.P."/>
            <person name="Riano-Pachon D.M."/>
            <person name="Riekhof W."/>
            <person name="Rymarquis L."/>
            <person name="Schroda M."/>
            <person name="Stern D."/>
            <person name="Umen J."/>
            <person name="Willows R."/>
            <person name="Wilson N."/>
            <person name="Zimmer S.L."/>
            <person name="Allmer J."/>
            <person name="Balk J."/>
            <person name="Bisova K."/>
            <person name="Chen C.J."/>
            <person name="Elias M."/>
            <person name="Gendler K."/>
            <person name="Hauser C."/>
            <person name="Lamb M.R."/>
            <person name="Ledford H."/>
            <person name="Long J.C."/>
            <person name="Minagawa J."/>
            <person name="Page M.D."/>
            <person name="Pan J."/>
            <person name="Pootakham W."/>
            <person name="Roje S."/>
            <person name="Rose A."/>
            <person name="Stahlberg E."/>
            <person name="Terauchi A.M."/>
            <person name="Yang P."/>
            <person name="Ball S."/>
            <person name="Bowler C."/>
            <person name="Dieckmann C.L."/>
            <person name="Gladyshev V.N."/>
            <person name="Green P."/>
            <person name="Jorgensen R."/>
            <person name="Mayfield S."/>
            <person name="Mueller-Roeber B."/>
            <person name="Rajamani S."/>
            <person name="Sayre R.T."/>
            <person name="Brokstein P."/>
            <person name="Dubchak I."/>
            <person name="Goodstein D."/>
            <person name="Hornick L."/>
            <person name="Huang Y.W."/>
            <person name="Jhaveri J."/>
            <person name="Luo Y."/>
            <person name="Martinez D."/>
            <person name="Ngau W.C."/>
            <person name="Otillar B."/>
            <person name="Poliakov A."/>
            <person name="Porter A."/>
            <person name="Szajkowski L."/>
            <person name="Werner G."/>
            <person name="Zhou K."/>
            <person name="Grigoriev I.V."/>
            <person name="Rokhsar D.S."/>
            <person name="Grossman A.R."/>
        </authorList>
    </citation>
    <scope>NUCLEOTIDE SEQUENCE [LARGE SCALE GENOMIC DNA]</scope>
    <source>
        <strain evidence="3">CC-503</strain>
    </source>
</reference>
<protein>
    <submittedName>
        <fullName evidence="2">Uncharacterized protein</fullName>
    </submittedName>
</protein>
<dbReference type="PRINTS" id="PR00160">
    <property type="entry name" value="GLUTAREDOXIN"/>
</dbReference>
<gene>
    <name evidence="2" type="ORF">CHLRE_06g278183v5</name>
</gene>
<dbReference type="EMBL" id="CM008967">
    <property type="protein sequence ID" value="PNW82293.1"/>
    <property type="molecule type" value="Genomic_DNA"/>
</dbReference>
<feature type="region of interest" description="Disordered" evidence="1">
    <location>
        <begin position="149"/>
        <end position="174"/>
    </location>
</feature>
<feature type="compositionally biased region" description="Low complexity" evidence="1">
    <location>
        <begin position="154"/>
        <end position="173"/>
    </location>
</feature>
<dbReference type="KEGG" id="cre:CHLRE_06g278183v5"/>
<dbReference type="PANTHER" id="PTHR46361:SF3">
    <property type="entry name" value="ELECTRON CARRIER_ PROTEIN DISULFIDE OXIDOREDUCTASE"/>
    <property type="match status" value="1"/>
</dbReference>